<name>A0ABV6RWT6_9GAMM</name>
<organism evidence="2 3">
    <name type="scientific">Lysobacter korlensis</name>
    <dbReference type="NCBI Taxonomy" id="553636"/>
    <lineage>
        <taxon>Bacteria</taxon>
        <taxon>Pseudomonadati</taxon>
        <taxon>Pseudomonadota</taxon>
        <taxon>Gammaproteobacteria</taxon>
        <taxon>Lysobacterales</taxon>
        <taxon>Lysobacteraceae</taxon>
        <taxon>Lysobacter</taxon>
    </lineage>
</organism>
<keyword evidence="1" id="KW-0472">Membrane</keyword>
<dbReference type="RefSeq" id="WP_386674072.1">
    <property type="nucleotide sequence ID" value="NZ_JBHLTG010000008.1"/>
</dbReference>
<dbReference type="Pfam" id="PF12277">
    <property type="entry name" value="DUF3618"/>
    <property type="match status" value="1"/>
</dbReference>
<reference evidence="2 3" key="1">
    <citation type="submission" date="2024-09" db="EMBL/GenBank/DDBJ databases">
        <authorList>
            <person name="Sun Q."/>
            <person name="Mori K."/>
        </authorList>
    </citation>
    <scope>NUCLEOTIDE SEQUENCE [LARGE SCALE GENOMIC DNA]</scope>
    <source>
        <strain evidence="2 3">KCTC 23076</strain>
    </source>
</reference>
<keyword evidence="3" id="KW-1185">Reference proteome</keyword>
<comment type="caution">
    <text evidence="2">The sequence shown here is derived from an EMBL/GenBank/DDBJ whole genome shotgun (WGS) entry which is preliminary data.</text>
</comment>
<protein>
    <submittedName>
        <fullName evidence="2">DUF3618 domain-containing protein</fullName>
    </submittedName>
</protein>
<proteinExistence type="predicted"/>
<dbReference type="EMBL" id="JBHLTG010000008">
    <property type="protein sequence ID" value="MFC0681442.1"/>
    <property type="molecule type" value="Genomic_DNA"/>
</dbReference>
<evidence type="ECO:0000256" key="1">
    <source>
        <dbReference type="SAM" id="Phobius"/>
    </source>
</evidence>
<accession>A0ABV6RWT6</accession>
<feature type="transmembrane region" description="Helical" evidence="1">
    <location>
        <begin position="63"/>
        <end position="84"/>
    </location>
</feature>
<gene>
    <name evidence="2" type="ORF">ACFFGH_26740</name>
</gene>
<evidence type="ECO:0000313" key="2">
    <source>
        <dbReference type="EMBL" id="MFC0681442.1"/>
    </source>
</evidence>
<dbReference type="Proteomes" id="UP001589896">
    <property type="component" value="Unassembled WGS sequence"/>
</dbReference>
<sequence>MPSTESERLRPGAGQNEIELFVTKTRDELDSTMDELRERFDVKTRSKRAVESFRRDYDKNPTLWQSTGVGIVAVGAIMVVIALVKRGQNG</sequence>
<evidence type="ECO:0000313" key="3">
    <source>
        <dbReference type="Proteomes" id="UP001589896"/>
    </source>
</evidence>
<keyword evidence="1" id="KW-1133">Transmembrane helix</keyword>
<dbReference type="InterPro" id="IPR022062">
    <property type="entry name" value="DUF3618"/>
</dbReference>
<keyword evidence="1" id="KW-0812">Transmembrane</keyword>